<keyword evidence="6" id="KW-1185">Reference proteome</keyword>
<feature type="region of interest" description="Disordered" evidence="1">
    <location>
        <begin position="560"/>
        <end position="610"/>
    </location>
</feature>
<evidence type="ECO:0000313" key="6">
    <source>
        <dbReference type="Proteomes" id="UP000199051"/>
    </source>
</evidence>
<feature type="transmembrane region" description="Helical" evidence="2">
    <location>
        <begin position="178"/>
        <end position="195"/>
    </location>
</feature>
<dbReference type="RefSeq" id="WP_092779394.1">
    <property type="nucleotide sequence ID" value="NZ_FOGI01000007.1"/>
</dbReference>
<accession>A0A1H9UCL4</accession>
<feature type="transmembrane region" description="Helical" evidence="2">
    <location>
        <begin position="44"/>
        <end position="62"/>
    </location>
</feature>
<feature type="transmembrane region" description="Helical" evidence="2">
    <location>
        <begin position="21"/>
        <end position="38"/>
    </location>
</feature>
<dbReference type="SUPFAM" id="SSF54001">
    <property type="entry name" value="Cysteine proteinases"/>
    <property type="match status" value="1"/>
</dbReference>
<evidence type="ECO:0000256" key="2">
    <source>
        <dbReference type="SAM" id="Phobius"/>
    </source>
</evidence>
<evidence type="ECO:0000313" key="5">
    <source>
        <dbReference type="EMBL" id="SES06894.1"/>
    </source>
</evidence>
<keyword evidence="2" id="KW-0812">Transmembrane</keyword>
<dbReference type="Pfam" id="PF01841">
    <property type="entry name" value="Transglut_core"/>
    <property type="match status" value="1"/>
</dbReference>
<dbReference type="PANTHER" id="PTHR42736:SF1">
    <property type="entry name" value="PROTEIN-GLUTAMINE GAMMA-GLUTAMYLTRANSFERASE"/>
    <property type="match status" value="1"/>
</dbReference>
<dbReference type="Proteomes" id="UP000199051">
    <property type="component" value="Unassembled WGS sequence"/>
</dbReference>
<gene>
    <name evidence="5" type="ORF">SAMN04487818_107133</name>
</gene>
<sequence length="759" mass="79760">MTSPTASRPSLVPTRADLADASYLVLLFTVALVGFTTSYTGWSFLWTGLAGLGLGLLVGHVANVLRQPLITVIALTVAVFFLLGGAVVMRERAVAGFLPGPDALGGLARSSVDSWKQLLTTLPPVDSGALLIIPYILGLLCGAGGFTLARRVRVSAAPVVAPALVMIAVILLGTTTPVLPTVLGGLFAAITLGWISVRARRRRRQLRDGARRATRVMSAAVLVGAIAAITVLAGPILPGAGGDRTVLREYITPPFDLNAYASPLVGFRKYTKDANQLHDQTLFTVTGLPEGGLVRIATLDDYTGTVWGAGGGSAETVPGQPKYGFQRVGSRIPSAASGAKSTVEVEIGAAYATADDVNAWLPTPGEPTAIRFAGDTAAGHADSFRYNLATTSGIVADRLRTGDKYTVDTIVDAVEVPTDPQPFGRPALEQSAYQFVSAKTGTWAGGATDLGGKLKAVAGYLRDNGAYSDGGPGETEYLPGHSVGRLTSFLNAQRPVGDDEQYAAVFALVANQLGMPARVVLGAKPGAGGVVRGEHVQVWVELHLTDGRWARVMNTEFMPDRSKKPDKVPPQQFENTEASIVPPPNTVHPPSSLTDASRVDPNVGRSASAKDGDGWEIPGYLLTILTWAGPPIALVALVCTVIIGGKALRRRRRRRLGEPATRVASGWQEIMDRARDLGTAVPVGLTRPEQATVLGDAAVLRLARAADATVFGPIDPNDAAATRFWASVDEARKQLGAGVGRLRRLKAALNLSTLRVRGS</sequence>
<dbReference type="STRING" id="155974.SAMN04487818_107133"/>
<dbReference type="InterPro" id="IPR021878">
    <property type="entry name" value="TgpA_N"/>
</dbReference>
<dbReference type="EMBL" id="FOGI01000007">
    <property type="protein sequence ID" value="SES06894.1"/>
    <property type="molecule type" value="Genomic_DNA"/>
</dbReference>
<feature type="transmembrane region" description="Helical" evidence="2">
    <location>
        <begin position="69"/>
        <end position="89"/>
    </location>
</feature>
<dbReference type="InterPro" id="IPR038765">
    <property type="entry name" value="Papain-like_cys_pep_sf"/>
</dbReference>
<feature type="transmembrane region" description="Helical" evidence="2">
    <location>
        <begin position="620"/>
        <end position="645"/>
    </location>
</feature>
<name>A0A1H9UCL4_9PSEU</name>
<keyword evidence="2" id="KW-1133">Transmembrane helix</keyword>
<feature type="transmembrane region" description="Helical" evidence="2">
    <location>
        <begin position="128"/>
        <end position="149"/>
    </location>
</feature>
<feature type="transmembrane region" description="Helical" evidence="2">
    <location>
        <begin position="216"/>
        <end position="237"/>
    </location>
</feature>
<dbReference type="Pfam" id="PF11992">
    <property type="entry name" value="TgpA_N"/>
    <property type="match status" value="1"/>
</dbReference>
<evidence type="ECO:0000259" key="4">
    <source>
        <dbReference type="Pfam" id="PF11992"/>
    </source>
</evidence>
<protein>
    <submittedName>
        <fullName evidence="5">Transglutaminase-like superfamily protein</fullName>
    </submittedName>
</protein>
<keyword evidence="2" id="KW-0472">Membrane</keyword>
<dbReference type="AlphaFoldDB" id="A0A1H9UCL4"/>
<evidence type="ECO:0000259" key="3">
    <source>
        <dbReference type="Pfam" id="PF01841"/>
    </source>
</evidence>
<dbReference type="PANTHER" id="PTHR42736">
    <property type="entry name" value="PROTEIN-GLUTAMINE GAMMA-GLUTAMYLTRANSFERASE"/>
    <property type="match status" value="1"/>
</dbReference>
<feature type="domain" description="Protein-glutamine gamma-glutamyltransferase TgpA N-terminal" evidence="4">
    <location>
        <begin position="26"/>
        <end position="410"/>
    </location>
</feature>
<proteinExistence type="predicted"/>
<feature type="transmembrane region" description="Helical" evidence="2">
    <location>
        <begin position="156"/>
        <end position="172"/>
    </location>
</feature>
<dbReference type="InterPro" id="IPR052901">
    <property type="entry name" value="Bact_TGase-like"/>
</dbReference>
<feature type="domain" description="Transglutaminase-like" evidence="3">
    <location>
        <begin position="445"/>
        <end position="552"/>
    </location>
</feature>
<organism evidence="5 6">
    <name type="scientific">Actinokineospora terrae</name>
    <dbReference type="NCBI Taxonomy" id="155974"/>
    <lineage>
        <taxon>Bacteria</taxon>
        <taxon>Bacillati</taxon>
        <taxon>Actinomycetota</taxon>
        <taxon>Actinomycetes</taxon>
        <taxon>Pseudonocardiales</taxon>
        <taxon>Pseudonocardiaceae</taxon>
        <taxon>Actinokineospora</taxon>
    </lineage>
</organism>
<evidence type="ECO:0000256" key="1">
    <source>
        <dbReference type="SAM" id="MobiDB-lite"/>
    </source>
</evidence>
<dbReference type="InterPro" id="IPR002931">
    <property type="entry name" value="Transglutaminase-like"/>
</dbReference>
<reference evidence="6" key="1">
    <citation type="submission" date="2016-10" db="EMBL/GenBank/DDBJ databases">
        <authorList>
            <person name="Varghese N."/>
            <person name="Submissions S."/>
        </authorList>
    </citation>
    <scope>NUCLEOTIDE SEQUENCE [LARGE SCALE GENOMIC DNA]</scope>
    <source>
        <strain evidence="6">DSM 44260</strain>
    </source>
</reference>